<dbReference type="InterPro" id="IPR016135">
    <property type="entry name" value="UBQ-conjugating_enzyme/RWD"/>
</dbReference>
<evidence type="ECO:0000259" key="5">
    <source>
        <dbReference type="Pfam" id="PF00179"/>
    </source>
</evidence>
<gene>
    <name evidence="6" type="primary">UBC24_2</name>
    <name evidence="6" type="ORF">Zm00014a_003624</name>
</gene>
<feature type="compositionally biased region" description="Low complexity" evidence="4">
    <location>
        <begin position="415"/>
        <end position="428"/>
    </location>
</feature>
<organism evidence="6">
    <name type="scientific">Zea mays</name>
    <name type="common">Maize</name>
    <dbReference type="NCBI Taxonomy" id="4577"/>
    <lineage>
        <taxon>Eukaryota</taxon>
        <taxon>Viridiplantae</taxon>
        <taxon>Streptophyta</taxon>
        <taxon>Embryophyta</taxon>
        <taxon>Tracheophyta</taxon>
        <taxon>Spermatophyta</taxon>
        <taxon>Magnoliopsida</taxon>
        <taxon>Liliopsida</taxon>
        <taxon>Poales</taxon>
        <taxon>Poaceae</taxon>
        <taxon>PACMAD clade</taxon>
        <taxon>Panicoideae</taxon>
        <taxon>Andropogonodae</taxon>
        <taxon>Andropogoneae</taxon>
        <taxon>Tripsacinae</taxon>
        <taxon>Zea</taxon>
    </lineage>
</organism>
<reference evidence="6" key="1">
    <citation type="journal article" date="2018" name="Nat. Genet.">
        <title>Extensive intraspecific gene order and gene structural variations between Mo17 and other maize genomes.</title>
        <authorList>
            <person name="Sun S."/>
            <person name="Zhou Y."/>
            <person name="Chen J."/>
            <person name="Shi J."/>
            <person name="Zhao H."/>
            <person name="Zhao H."/>
            <person name="Song W."/>
            <person name="Zhang M."/>
            <person name="Cui Y."/>
            <person name="Dong X."/>
            <person name="Liu H."/>
            <person name="Ma X."/>
            <person name="Jiao Y."/>
            <person name="Wang B."/>
            <person name="Wei X."/>
            <person name="Stein J.C."/>
            <person name="Glaubitz J.C."/>
            <person name="Lu F."/>
            <person name="Yu G."/>
            <person name="Liang C."/>
            <person name="Fengler K."/>
            <person name="Li B."/>
            <person name="Rafalski A."/>
            <person name="Schnable P.S."/>
            <person name="Ware D.H."/>
            <person name="Buckler E.S."/>
            <person name="Lai J."/>
        </authorList>
    </citation>
    <scope>NUCLEOTIDE SEQUENCE [LARGE SCALE GENOMIC DNA]</scope>
    <source>
        <tissue evidence="6">Seedling</tissue>
    </source>
</reference>
<comment type="caution">
    <text evidence="6">The sequence shown here is derived from an EMBL/GenBank/DDBJ whole genome shotgun (WGS) entry which is preliminary data.</text>
</comment>
<evidence type="ECO:0000256" key="4">
    <source>
        <dbReference type="SAM" id="MobiDB-lite"/>
    </source>
</evidence>
<feature type="domain" description="UBC core" evidence="5">
    <location>
        <begin position="287"/>
        <end position="336"/>
    </location>
</feature>
<dbReference type="GO" id="GO:0046982">
    <property type="term" value="F:protein heterodimerization activity"/>
    <property type="evidence" value="ECO:0007669"/>
    <property type="project" value="InterPro"/>
</dbReference>
<dbReference type="InterPro" id="IPR009072">
    <property type="entry name" value="Histone-fold"/>
</dbReference>
<dbReference type="PROSITE" id="PS00046">
    <property type="entry name" value="HISTONE_H2A"/>
    <property type="match status" value="1"/>
</dbReference>
<dbReference type="GO" id="GO:0016740">
    <property type="term" value="F:transferase activity"/>
    <property type="evidence" value="ECO:0007669"/>
    <property type="project" value="UniProtKB-KW"/>
</dbReference>
<accession>A0A3L6G9R3</accession>
<dbReference type="Proteomes" id="UP000251960">
    <property type="component" value="Chromosome 10"/>
</dbReference>
<proteinExistence type="inferred from homology"/>
<dbReference type="SUPFAM" id="SSF47113">
    <property type="entry name" value="Histone-fold"/>
    <property type="match status" value="1"/>
</dbReference>
<evidence type="ECO:0000256" key="3">
    <source>
        <dbReference type="ARBA" id="ARBA00022786"/>
    </source>
</evidence>
<dbReference type="InterPro" id="IPR000608">
    <property type="entry name" value="UBC"/>
</dbReference>
<dbReference type="PANTHER" id="PTHR46116">
    <property type="entry name" value="(E3-INDEPENDENT) E2 UBIQUITIN-CONJUGATING ENZYME"/>
    <property type="match status" value="1"/>
</dbReference>
<keyword evidence="3" id="KW-0833">Ubl conjugation pathway</keyword>
<evidence type="ECO:0000256" key="2">
    <source>
        <dbReference type="ARBA" id="ARBA00022679"/>
    </source>
</evidence>
<dbReference type="PANTHER" id="PTHR46116:SF15">
    <property type="entry name" value="(E3-INDEPENDENT) E2 UBIQUITIN-CONJUGATING ENZYME"/>
    <property type="match status" value="1"/>
</dbReference>
<feature type="region of interest" description="Disordered" evidence="4">
    <location>
        <begin position="43"/>
        <end position="62"/>
    </location>
</feature>
<dbReference type="SUPFAM" id="SSF54495">
    <property type="entry name" value="UBC-like"/>
    <property type="match status" value="1"/>
</dbReference>
<comment type="similarity">
    <text evidence="1">Belongs to the histone H2A family.</text>
</comment>
<feature type="region of interest" description="Disordered" evidence="4">
    <location>
        <begin position="409"/>
        <end position="428"/>
    </location>
</feature>
<sequence>MLSDKSSGHSLKDQLTRMAENDYLLSGGLEGIGSTGKKCEVARRRNGLDTNKPKKGGGPTGRELNIGQACFHSEPSNASNQFILAQLMQVQHFEIIGLDKLLDNSSVESMNEEHTIGDSLDEAEQEELNHEIALESTEDCTGSLCKATAFLFPKTAFDFLTNVAASLFGIHGSPSPSSVLVDPRYEIVKMAEMQPCAEETPKEEQIVKFVAQIDKPILSSEDAVSKRFDVVTDCLDHHFVKENGHESVMQLLKLSLTFFSNNNHWCERGIMCNDDYFLFLGYKRLAEEDGIHVRVYEERMDLLRACIVGAPGTPYHDNLFFFDIFFPPDYPHEPPVSSSIPVSIVLVDKITCLETDLIAYQPRHLVEKLAFGRKLGGGPKKKAVSRSVKAGLQFPVGRIRRYLKEGQYARVGRGSSKSPTKATAKSLK</sequence>
<name>A0A3L6G9R3_MAIZE</name>
<dbReference type="AlphaFoldDB" id="A0A3L6G9R3"/>
<keyword evidence="2" id="KW-0808">Transferase</keyword>
<evidence type="ECO:0000313" key="6">
    <source>
        <dbReference type="EMBL" id="PWZ45317.1"/>
    </source>
</evidence>
<protein>
    <submittedName>
        <fullName evidence="6">Putative ubiquitin-conjugating enzyme E2 24</fullName>
    </submittedName>
</protein>
<dbReference type="Pfam" id="PF00179">
    <property type="entry name" value="UQ_con"/>
    <property type="match status" value="1"/>
</dbReference>
<dbReference type="Gene3D" id="1.10.20.10">
    <property type="entry name" value="Histone, subunit A"/>
    <property type="match status" value="1"/>
</dbReference>
<dbReference type="ExpressionAtlas" id="A0A3L6G9R3">
    <property type="expression patterns" value="baseline and differential"/>
</dbReference>
<dbReference type="EMBL" id="NCVQ01000002">
    <property type="protein sequence ID" value="PWZ45317.1"/>
    <property type="molecule type" value="Genomic_DNA"/>
</dbReference>
<dbReference type="Gene3D" id="3.10.110.10">
    <property type="entry name" value="Ubiquitin Conjugating Enzyme"/>
    <property type="match status" value="1"/>
</dbReference>
<evidence type="ECO:0000256" key="1">
    <source>
        <dbReference type="ARBA" id="ARBA00010691"/>
    </source>
</evidence>
<dbReference type="InterPro" id="IPR032458">
    <property type="entry name" value="Histone_H2A_CS"/>
</dbReference>